<gene>
    <name evidence="1" type="ORF">H1R20_g15452</name>
</gene>
<dbReference type="EMBL" id="JANBPK010001568">
    <property type="protein sequence ID" value="KAJ2921641.1"/>
    <property type="molecule type" value="Genomic_DNA"/>
</dbReference>
<protein>
    <submittedName>
        <fullName evidence="1">Uncharacterized protein</fullName>
    </submittedName>
</protein>
<feature type="non-terminal residue" evidence="1">
    <location>
        <position position="1"/>
    </location>
</feature>
<evidence type="ECO:0000313" key="2">
    <source>
        <dbReference type="Proteomes" id="UP001140091"/>
    </source>
</evidence>
<keyword evidence="2" id="KW-1185">Reference proteome</keyword>
<dbReference type="Gene3D" id="3.60.130.30">
    <property type="match status" value="1"/>
</dbReference>
<dbReference type="Proteomes" id="UP001140091">
    <property type="component" value="Unassembled WGS sequence"/>
</dbReference>
<accession>A0A9W8IQV8</accession>
<dbReference type="AlphaFoldDB" id="A0A9W8IQV8"/>
<sequence>MNRPFGWCAIQALGIFDHTRGGHLILPDLKLLIEFPAGAIILIPSATLIHANTPVQPGERHISFTQYCAEEDPDGFEAMMKEKEDRWRMGVGLWSTLEELLTPAEPVEKK</sequence>
<name>A0A9W8IQV8_9AGAR</name>
<reference evidence="1" key="1">
    <citation type="submission" date="2022-06" db="EMBL/GenBank/DDBJ databases">
        <title>Genome Sequence of Candolleomyces eurysporus.</title>
        <authorList>
            <person name="Buettner E."/>
        </authorList>
    </citation>
    <scope>NUCLEOTIDE SEQUENCE</scope>
    <source>
        <strain evidence="1">VTCC 930004</strain>
    </source>
</reference>
<evidence type="ECO:0000313" key="1">
    <source>
        <dbReference type="EMBL" id="KAJ2921641.1"/>
    </source>
</evidence>
<proteinExistence type="predicted"/>
<dbReference type="OrthoDB" id="3253621at2759"/>
<organism evidence="1 2">
    <name type="scientific">Candolleomyces eurysporus</name>
    <dbReference type="NCBI Taxonomy" id="2828524"/>
    <lineage>
        <taxon>Eukaryota</taxon>
        <taxon>Fungi</taxon>
        <taxon>Dikarya</taxon>
        <taxon>Basidiomycota</taxon>
        <taxon>Agaricomycotina</taxon>
        <taxon>Agaricomycetes</taxon>
        <taxon>Agaricomycetidae</taxon>
        <taxon>Agaricales</taxon>
        <taxon>Agaricineae</taxon>
        <taxon>Psathyrellaceae</taxon>
        <taxon>Candolleomyces</taxon>
    </lineage>
</organism>
<comment type="caution">
    <text evidence="1">The sequence shown here is derived from an EMBL/GenBank/DDBJ whole genome shotgun (WGS) entry which is preliminary data.</text>
</comment>